<dbReference type="Gene3D" id="3.30.420.10">
    <property type="entry name" value="Ribonuclease H-like superfamily/Ribonuclease H"/>
    <property type="match status" value="1"/>
</dbReference>
<accession>A0AAW2D7W9</accession>
<dbReference type="CDD" id="cd06222">
    <property type="entry name" value="RNase_H_like"/>
    <property type="match status" value="1"/>
</dbReference>
<feature type="domain" description="RNase H type-1" evidence="1">
    <location>
        <begin position="37"/>
        <end position="159"/>
    </location>
</feature>
<dbReference type="Proteomes" id="UP001459277">
    <property type="component" value="Unassembled WGS sequence"/>
</dbReference>
<gene>
    <name evidence="2" type="ORF">SO802_012842</name>
</gene>
<dbReference type="GO" id="GO:0004523">
    <property type="term" value="F:RNA-DNA hybrid ribonuclease activity"/>
    <property type="evidence" value="ECO:0007669"/>
    <property type="project" value="InterPro"/>
</dbReference>
<dbReference type="InterPro" id="IPR036397">
    <property type="entry name" value="RNaseH_sf"/>
</dbReference>
<organism evidence="2 3">
    <name type="scientific">Lithocarpus litseifolius</name>
    <dbReference type="NCBI Taxonomy" id="425828"/>
    <lineage>
        <taxon>Eukaryota</taxon>
        <taxon>Viridiplantae</taxon>
        <taxon>Streptophyta</taxon>
        <taxon>Embryophyta</taxon>
        <taxon>Tracheophyta</taxon>
        <taxon>Spermatophyta</taxon>
        <taxon>Magnoliopsida</taxon>
        <taxon>eudicotyledons</taxon>
        <taxon>Gunneridae</taxon>
        <taxon>Pentapetalae</taxon>
        <taxon>rosids</taxon>
        <taxon>fabids</taxon>
        <taxon>Fagales</taxon>
        <taxon>Fagaceae</taxon>
        <taxon>Lithocarpus</taxon>
    </lineage>
</organism>
<dbReference type="InterPro" id="IPR044730">
    <property type="entry name" value="RNase_H-like_dom_plant"/>
</dbReference>
<reference evidence="2 3" key="1">
    <citation type="submission" date="2024-01" db="EMBL/GenBank/DDBJ databases">
        <title>A telomere-to-telomere, gap-free genome of sweet tea (Lithocarpus litseifolius).</title>
        <authorList>
            <person name="Zhou J."/>
        </authorList>
    </citation>
    <scope>NUCLEOTIDE SEQUENCE [LARGE SCALE GENOMIC DNA]</scope>
    <source>
        <strain evidence="2">Zhou-2022a</strain>
        <tissue evidence="2">Leaf</tissue>
    </source>
</reference>
<dbReference type="GO" id="GO:0003676">
    <property type="term" value="F:nucleic acid binding"/>
    <property type="evidence" value="ECO:0007669"/>
    <property type="project" value="InterPro"/>
</dbReference>
<evidence type="ECO:0000259" key="1">
    <source>
        <dbReference type="Pfam" id="PF13456"/>
    </source>
</evidence>
<name>A0AAW2D7W9_9ROSI</name>
<proteinExistence type="predicted"/>
<protein>
    <recommendedName>
        <fullName evidence="1">RNase H type-1 domain-containing protein</fullName>
    </recommendedName>
</protein>
<evidence type="ECO:0000313" key="2">
    <source>
        <dbReference type="EMBL" id="KAL0005281.1"/>
    </source>
</evidence>
<dbReference type="EMBL" id="JAZDWU010000004">
    <property type="protein sequence ID" value="KAL0005281.1"/>
    <property type="molecule type" value="Genomic_DNA"/>
</dbReference>
<dbReference type="Pfam" id="PF13456">
    <property type="entry name" value="RVT_3"/>
    <property type="match status" value="1"/>
</dbReference>
<comment type="caution">
    <text evidence="2">The sequence shown here is derived from an EMBL/GenBank/DDBJ whole genome shotgun (WGS) entry which is preliminary data.</text>
</comment>
<keyword evidence="3" id="KW-1185">Reference proteome</keyword>
<dbReference type="SUPFAM" id="SSF53098">
    <property type="entry name" value="Ribonuclease H-like"/>
    <property type="match status" value="1"/>
</dbReference>
<dbReference type="InterPro" id="IPR053151">
    <property type="entry name" value="RNase_H-like"/>
</dbReference>
<sequence length="193" mass="21208">MESILRRSYKHRYRLHIAAFFSTAAMVAPIAPSYKVNVDGVVFSQSCQAGVGVVIRDNEGEVIAALSKQIHQPLGPLEIEAKAMETGVSFAWDVGIREVIFECDSKIISDALLGLCTPPMIISNILARVSLKFQDFGLAQVSHVRRQGNRLAHILTKHAKDIVNSNNFVTWIEENPSLIESAIAHNVLNLSSS</sequence>
<dbReference type="PANTHER" id="PTHR47723">
    <property type="entry name" value="OS05G0353850 PROTEIN"/>
    <property type="match status" value="1"/>
</dbReference>
<dbReference type="AlphaFoldDB" id="A0AAW2D7W9"/>
<dbReference type="PANTHER" id="PTHR47723:SF24">
    <property type="entry name" value="RNASE H TYPE-1 DOMAIN-CONTAINING PROTEIN"/>
    <property type="match status" value="1"/>
</dbReference>
<evidence type="ECO:0000313" key="3">
    <source>
        <dbReference type="Proteomes" id="UP001459277"/>
    </source>
</evidence>
<dbReference type="InterPro" id="IPR002156">
    <property type="entry name" value="RNaseH_domain"/>
</dbReference>
<dbReference type="InterPro" id="IPR012337">
    <property type="entry name" value="RNaseH-like_sf"/>
</dbReference>